<evidence type="ECO:0000256" key="1">
    <source>
        <dbReference type="SAM" id="SignalP"/>
    </source>
</evidence>
<proteinExistence type="predicted"/>
<reference evidence="2" key="1">
    <citation type="journal article" date="2016" name="Ticks Tick Borne Dis.">
        <title>De novo assembly and annotation of the salivary gland transcriptome of Rhipicephalus appendiculatus male and female ticks during blood feeding.</title>
        <authorList>
            <person name="de Castro M.H."/>
            <person name="de Klerk D."/>
            <person name="Pienaar R."/>
            <person name="Latif A.A."/>
            <person name="Rees D.J."/>
            <person name="Mans B.J."/>
        </authorList>
    </citation>
    <scope>NUCLEOTIDE SEQUENCE</scope>
    <source>
        <tissue evidence="2">Salivary glands</tissue>
    </source>
</reference>
<protein>
    <recommendedName>
        <fullName evidence="3">Secreted protein</fullName>
    </recommendedName>
</protein>
<feature type="chain" id="PRO_5007287190" description="Secreted protein" evidence="1">
    <location>
        <begin position="26"/>
        <end position="121"/>
    </location>
</feature>
<dbReference type="EMBL" id="GEDV01000549">
    <property type="protein sequence ID" value="JAP88008.1"/>
    <property type="molecule type" value="Transcribed_RNA"/>
</dbReference>
<feature type="signal peptide" evidence="1">
    <location>
        <begin position="1"/>
        <end position="25"/>
    </location>
</feature>
<sequence length="121" mass="13912">AIVMTTYKFCLALVLLFTFLYCNDTKPHALQRQWRWIRTTRRRRYDGIPINHNITCPINTLPNVPCTYTIYIVNGTTMTGKRLCSRPDNGTCSKRHQGHQKHGTCRNGTCVISSAKLQRPS</sequence>
<evidence type="ECO:0000313" key="2">
    <source>
        <dbReference type="EMBL" id="JAP88008.1"/>
    </source>
</evidence>
<feature type="non-terminal residue" evidence="2">
    <location>
        <position position="1"/>
    </location>
</feature>
<accession>A0A131ZAL9</accession>
<dbReference type="AlphaFoldDB" id="A0A131ZAL9"/>
<name>A0A131ZAL9_RHIAP</name>
<organism evidence="2">
    <name type="scientific">Rhipicephalus appendiculatus</name>
    <name type="common">Brown ear tick</name>
    <dbReference type="NCBI Taxonomy" id="34631"/>
    <lineage>
        <taxon>Eukaryota</taxon>
        <taxon>Metazoa</taxon>
        <taxon>Ecdysozoa</taxon>
        <taxon>Arthropoda</taxon>
        <taxon>Chelicerata</taxon>
        <taxon>Arachnida</taxon>
        <taxon>Acari</taxon>
        <taxon>Parasitiformes</taxon>
        <taxon>Ixodida</taxon>
        <taxon>Ixodoidea</taxon>
        <taxon>Ixodidae</taxon>
        <taxon>Rhipicephalinae</taxon>
        <taxon>Rhipicephalus</taxon>
        <taxon>Rhipicephalus</taxon>
    </lineage>
</organism>
<evidence type="ECO:0008006" key="3">
    <source>
        <dbReference type="Google" id="ProtNLM"/>
    </source>
</evidence>
<keyword evidence="1" id="KW-0732">Signal</keyword>